<dbReference type="GO" id="GO:0007165">
    <property type="term" value="P:signal transduction"/>
    <property type="evidence" value="ECO:0007669"/>
    <property type="project" value="UniProtKB-KW"/>
</dbReference>
<evidence type="ECO:0000313" key="11">
    <source>
        <dbReference type="EMBL" id="KAK2574917.1"/>
    </source>
</evidence>
<protein>
    <recommendedName>
        <fullName evidence="13">Odorant receptor</fullName>
    </recommendedName>
</protein>
<dbReference type="EMBL" id="JAIFRP010004522">
    <property type="protein sequence ID" value="KAK2574917.1"/>
    <property type="molecule type" value="Genomic_DNA"/>
</dbReference>
<keyword evidence="12" id="KW-1185">Reference proteome</keyword>
<keyword evidence="7 10" id="KW-0472">Membrane</keyword>
<name>A0AAD9R888_9HYME</name>
<keyword evidence="9" id="KW-0807">Transducer</keyword>
<keyword evidence="6 10" id="KW-1133">Transmembrane helix</keyword>
<dbReference type="Pfam" id="PF02949">
    <property type="entry name" value="7tm_6"/>
    <property type="match status" value="1"/>
</dbReference>
<reference evidence="11" key="2">
    <citation type="journal article" date="2023" name="Commun. Biol.">
        <title>Intrasexual cuticular hydrocarbon dimorphism in a wasp sheds light on hydrocarbon biosynthesis genes in Hymenoptera.</title>
        <authorList>
            <person name="Moris V.C."/>
            <person name="Podsiadlowski L."/>
            <person name="Martin S."/>
            <person name="Oeyen J.P."/>
            <person name="Donath A."/>
            <person name="Petersen M."/>
            <person name="Wilbrandt J."/>
            <person name="Misof B."/>
            <person name="Liedtke D."/>
            <person name="Thamm M."/>
            <person name="Scheiner R."/>
            <person name="Schmitt T."/>
            <person name="Niehuis O."/>
        </authorList>
    </citation>
    <scope>NUCLEOTIDE SEQUENCE</scope>
    <source>
        <strain evidence="11">GBR_01_08_01A</strain>
    </source>
</reference>
<proteinExistence type="predicted"/>
<evidence type="ECO:0000256" key="8">
    <source>
        <dbReference type="ARBA" id="ARBA00023170"/>
    </source>
</evidence>
<evidence type="ECO:0000256" key="5">
    <source>
        <dbReference type="ARBA" id="ARBA00022725"/>
    </source>
</evidence>
<dbReference type="Proteomes" id="UP001258017">
    <property type="component" value="Unassembled WGS sequence"/>
</dbReference>
<evidence type="ECO:0000256" key="1">
    <source>
        <dbReference type="ARBA" id="ARBA00004651"/>
    </source>
</evidence>
<keyword evidence="8" id="KW-0675">Receptor</keyword>
<dbReference type="GO" id="GO:0005549">
    <property type="term" value="F:odorant binding"/>
    <property type="evidence" value="ECO:0007669"/>
    <property type="project" value="InterPro"/>
</dbReference>
<gene>
    <name evidence="11" type="ORF">KPH14_002608</name>
</gene>
<feature type="transmembrane region" description="Helical" evidence="10">
    <location>
        <begin position="189"/>
        <end position="212"/>
    </location>
</feature>
<evidence type="ECO:0000313" key="12">
    <source>
        <dbReference type="Proteomes" id="UP001258017"/>
    </source>
</evidence>
<evidence type="ECO:0000256" key="6">
    <source>
        <dbReference type="ARBA" id="ARBA00022989"/>
    </source>
</evidence>
<organism evidence="11 12">
    <name type="scientific">Odynerus spinipes</name>
    <dbReference type="NCBI Taxonomy" id="1348599"/>
    <lineage>
        <taxon>Eukaryota</taxon>
        <taxon>Metazoa</taxon>
        <taxon>Ecdysozoa</taxon>
        <taxon>Arthropoda</taxon>
        <taxon>Hexapoda</taxon>
        <taxon>Insecta</taxon>
        <taxon>Pterygota</taxon>
        <taxon>Neoptera</taxon>
        <taxon>Endopterygota</taxon>
        <taxon>Hymenoptera</taxon>
        <taxon>Apocrita</taxon>
        <taxon>Aculeata</taxon>
        <taxon>Vespoidea</taxon>
        <taxon>Vespidae</taxon>
        <taxon>Eumeninae</taxon>
        <taxon>Odynerus</taxon>
    </lineage>
</organism>
<dbReference type="GO" id="GO:0005886">
    <property type="term" value="C:plasma membrane"/>
    <property type="evidence" value="ECO:0007669"/>
    <property type="project" value="UniProtKB-SubCell"/>
</dbReference>
<feature type="transmembrane region" description="Helical" evidence="10">
    <location>
        <begin position="119"/>
        <end position="137"/>
    </location>
</feature>
<keyword evidence="2" id="KW-1003">Cell membrane</keyword>
<dbReference type="InterPro" id="IPR004117">
    <property type="entry name" value="7tm6_olfct_rcpt"/>
</dbReference>
<evidence type="ECO:0000256" key="7">
    <source>
        <dbReference type="ARBA" id="ARBA00023136"/>
    </source>
</evidence>
<comment type="subcellular location">
    <subcellularLocation>
        <location evidence="1">Cell membrane</location>
        <topology evidence="1">Multi-pass membrane protein</topology>
    </subcellularLocation>
</comment>
<evidence type="ECO:0008006" key="13">
    <source>
        <dbReference type="Google" id="ProtNLM"/>
    </source>
</evidence>
<evidence type="ECO:0000256" key="4">
    <source>
        <dbReference type="ARBA" id="ARBA00022692"/>
    </source>
</evidence>
<feature type="transmembrane region" description="Helical" evidence="10">
    <location>
        <begin position="28"/>
        <end position="52"/>
    </location>
</feature>
<sequence>MDRAIDVIYWNKKLMSALGLWPHQRNNLWFAINFVYFTFLAVLGYVDLFLFIDDLEHVVMNVTENLAYSQVFVRIGMLWKYNDQLGSVISDMTKDFDERRYESREEKQAFLIYNARSKIFVKLLSAFVGVTAPLYFFTPLLASLSKGQPRVETGNVTEILYQLPYHFHVFYTIENTRTYFLTYFFEMPFVYTAGFGQTAADCLMVTLVFHICGQMSVLAVQINNINVDPCNCKKDIRKVIEAHVRLLRMSKKVAKAFNATLLAHLLGAMTLICVLGYQILTVIIFPRLYGNL</sequence>
<dbReference type="AlphaFoldDB" id="A0AAD9R888"/>
<dbReference type="PANTHER" id="PTHR21137">
    <property type="entry name" value="ODORANT RECEPTOR"/>
    <property type="match status" value="1"/>
</dbReference>
<comment type="caution">
    <text evidence="11">The sequence shown here is derived from an EMBL/GenBank/DDBJ whole genome shotgun (WGS) entry which is preliminary data.</text>
</comment>
<reference evidence="11" key="1">
    <citation type="submission" date="2021-08" db="EMBL/GenBank/DDBJ databases">
        <authorList>
            <person name="Misof B."/>
            <person name="Oliver O."/>
            <person name="Podsiadlowski L."/>
            <person name="Donath A."/>
            <person name="Peters R."/>
            <person name="Mayer C."/>
            <person name="Rust J."/>
            <person name="Gunkel S."/>
            <person name="Lesny P."/>
            <person name="Martin S."/>
            <person name="Oeyen J.P."/>
            <person name="Petersen M."/>
            <person name="Panagiotis P."/>
            <person name="Wilbrandt J."/>
            <person name="Tanja T."/>
        </authorList>
    </citation>
    <scope>NUCLEOTIDE SEQUENCE</scope>
    <source>
        <strain evidence="11">GBR_01_08_01A</strain>
        <tissue evidence="11">Thorax + abdomen</tissue>
    </source>
</reference>
<keyword evidence="4 10" id="KW-0812">Transmembrane</keyword>
<evidence type="ECO:0000256" key="10">
    <source>
        <dbReference type="SAM" id="Phobius"/>
    </source>
</evidence>
<evidence type="ECO:0000256" key="3">
    <source>
        <dbReference type="ARBA" id="ARBA00022606"/>
    </source>
</evidence>
<accession>A0AAD9R888</accession>
<evidence type="ECO:0000256" key="2">
    <source>
        <dbReference type="ARBA" id="ARBA00022475"/>
    </source>
</evidence>
<dbReference type="PANTHER" id="PTHR21137:SF35">
    <property type="entry name" value="ODORANT RECEPTOR 19A-RELATED"/>
    <property type="match status" value="1"/>
</dbReference>
<keyword evidence="5" id="KW-0552">Olfaction</keyword>
<evidence type="ECO:0000256" key="9">
    <source>
        <dbReference type="ARBA" id="ARBA00023224"/>
    </source>
</evidence>
<keyword evidence="3" id="KW-0716">Sensory transduction</keyword>
<feature type="transmembrane region" description="Helical" evidence="10">
    <location>
        <begin position="256"/>
        <end position="285"/>
    </location>
</feature>
<dbReference type="GO" id="GO:0004984">
    <property type="term" value="F:olfactory receptor activity"/>
    <property type="evidence" value="ECO:0007669"/>
    <property type="project" value="InterPro"/>
</dbReference>